<evidence type="ECO:0000256" key="1">
    <source>
        <dbReference type="SAM" id="MobiDB-lite"/>
    </source>
</evidence>
<dbReference type="Proteomes" id="UP000663887">
    <property type="component" value="Unassembled WGS sequence"/>
</dbReference>
<sequence length="36" mass="4064">MSNSEDKGKTGVNSRRACDNPGSKLFIYFKNTCHEQ</sequence>
<comment type="caution">
    <text evidence="2">The sequence shown here is derived from an EMBL/GenBank/DDBJ whole genome shotgun (WGS) entry which is preliminary data.</text>
</comment>
<organism evidence="2 3">
    <name type="scientific">Rotaria magnacalcarata</name>
    <dbReference type="NCBI Taxonomy" id="392030"/>
    <lineage>
        <taxon>Eukaryota</taxon>
        <taxon>Metazoa</taxon>
        <taxon>Spiralia</taxon>
        <taxon>Gnathifera</taxon>
        <taxon>Rotifera</taxon>
        <taxon>Eurotatoria</taxon>
        <taxon>Bdelloidea</taxon>
        <taxon>Philodinida</taxon>
        <taxon>Philodinidae</taxon>
        <taxon>Rotaria</taxon>
    </lineage>
</organism>
<reference evidence="2" key="1">
    <citation type="submission" date="2021-02" db="EMBL/GenBank/DDBJ databases">
        <authorList>
            <person name="Nowell W R."/>
        </authorList>
    </citation>
    <scope>NUCLEOTIDE SEQUENCE</scope>
</reference>
<accession>A0A816ZM09</accession>
<name>A0A816ZM09_9BILA</name>
<evidence type="ECO:0000313" key="3">
    <source>
        <dbReference type="Proteomes" id="UP000663887"/>
    </source>
</evidence>
<evidence type="ECO:0000313" key="2">
    <source>
        <dbReference type="EMBL" id="CAF2220700.1"/>
    </source>
</evidence>
<protein>
    <submittedName>
        <fullName evidence="2">Uncharacterized protein</fullName>
    </submittedName>
</protein>
<proteinExistence type="predicted"/>
<feature type="non-terminal residue" evidence="2">
    <location>
        <position position="36"/>
    </location>
</feature>
<dbReference type="AlphaFoldDB" id="A0A816ZM09"/>
<gene>
    <name evidence="2" type="ORF">XDN619_LOCUS33791</name>
</gene>
<feature type="region of interest" description="Disordered" evidence="1">
    <location>
        <begin position="1"/>
        <end position="20"/>
    </location>
</feature>
<dbReference type="EMBL" id="CAJNRG010017266">
    <property type="protein sequence ID" value="CAF2220700.1"/>
    <property type="molecule type" value="Genomic_DNA"/>
</dbReference>